<gene>
    <name evidence="2" type="ORF">FE257_001483</name>
</gene>
<proteinExistence type="predicted"/>
<reference evidence="2" key="1">
    <citation type="journal article" date="2019" name="Beilstein J. Org. Chem.">
        <title>Nanangenines: drimane sesquiterpenoids as the dominant metabolite cohort of a novel Australian fungus, Aspergillus nanangensis.</title>
        <authorList>
            <person name="Lacey H.J."/>
            <person name="Gilchrist C.L.M."/>
            <person name="Crombie A."/>
            <person name="Kalaitzis J.A."/>
            <person name="Vuong D."/>
            <person name="Rutledge P.J."/>
            <person name="Turner P."/>
            <person name="Pitt J.I."/>
            <person name="Lacey E."/>
            <person name="Chooi Y.H."/>
            <person name="Piggott A.M."/>
        </authorList>
    </citation>
    <scope>NUCLEOTIDE SEQUENCE</scope>
    <source>
        <strain evidence="2">MST-FP2251</strain>
    </source>
</reference>
<reference evidence="2" key="2">
    <citation type="submission" date="2020-02" db="EMBL/GenBank/DDBJ databases">
        <authorList>
            <person name="Gilchrist C.L.M."/>
            <person name="Chooi Y.-H."/>
        </authorList>
    </citation>
    <scope>NUCLEOTIDE SEQUENCE</scope>
    <source>
        <strain evidence="2">MST-FP2251</strain>
    </source>
</reference>
<dbReference type="EMBL" id="VCAU01000119">
    <property type="protein sequence ID" value="KAF9884538.1"/>
    <property type="molecule type" value="Genomic_DNA"/>
</dbReference>
<keyword evidence="3" id="KW-1185">Reference proteome</keyword>
<evidence type="ECO:0000256" key="1">
    <source>
        <dbReference type="SAM" id="MobiDB-lite"/>
    </source>
</evidence>
<dbReference type="PANTHER" id="PTHR31644:SF2">
    <property type="entry name" value="TRANSCRIPTIONAL ACTIVATOR ARO80-RELATED"/>
    <property type="match status" value="1"/>
</dbReference>
<dbReference type="PANTHER" id="PTHR31644">
    <property type="entry name" value="TRANSCRIPTIONAL ACTIVATOR ARO80-RELATED"/>
    <property type="match status" value="1"/>
</dbReference>
<evidence type="ECO:0008006" key="4">
    <source>
        <dbReference type="Google" id="ProtNLM"/>
    </source>
</evidence>
<dbReference type="GO" id="GO:0005634">
    <property type="term" value="C:nucleus"/>
    <property type="evidence" value="ECO:0007669"/>
    <property type="project" value="TreeGrafter"/>
</dbReference>
<comment type="caution">
    <text evidence="2">The sequence shown here is derived from an EMBL/GenBank/DDBJ whole genome shotgun (WGS) entry which is preliminary data.</text>
</comment>
<dbReference type="InterPro" id="IPR052780">
    <property type="entry name" value="AAA_Catabolism_Regulators"/>
</dbReference>
<sequence>MGSLSMLMGCPLCTSNLEFARVIHVLIPKDVKASRSKDVAPASPHSLDQTDRGQAISADPRIRESERVPEDTSGASIPEVGHESRAADSGPSEQIRLQRAEDLYFRRTNPVERVLEPWTTMRHSLSTPEQKTLEVWNSWRFVKAGLISAQEAVTYVDLFFQNMGILSPSLHNYYQDHSKHHDLIAKEPVLCCTIIALSSRYHMLAGDGGISRGFYIHARMWKACQSMFQRIVWDQRRAVKDQIRHLGTIESLLLVTEWHPRSAHLPMENDYGQIDFELSIDEEVLCHNKVPNKWLQEVEETAQRSDRMSWMLLGGALTLGHELDLFDGRSDPPVPTTNTDTGLSFANFLILRRGRLRRLLFVYISQLASRIGCALPRTPFHDTILSSIRQPSSILDRQWHDSTTSWIELSRLIRTSSEFLFPSKYVTQELLHSGRYTEFLEHFQPLLSRWLEDYKTQSNVTLPHYLLLIDYHFVRLYINSLSLQAAAGRMGNDDEYHAWSHHQGTRDDGFVREVITGSKAILEMVSRLASGGQLKYIPVRIYIRIASASIHLINALALGVRKSELDESLLLLDHTVEVLYSNSVDDVHLGFRYASLLRNQTKGLRERFVRVERPISSWPVGFYDADLVTNTSSSTFSAAGFNNDIRHPSLTSQGSQLASDPNVSLEVPILEPRESAGENTFLQNGMSTAGASVSHDDWFALPFNSPTDGFGNTFLYDFFEIDPTDARLDKVATLSSKLGEMLECLF</sequence>
<dbReference type="GO" id="GO:0000981">
    <property type="term" value="F:DNA-binding transcription factor activity, RNA polymerase II-specific"/>
    <property type="evidence" value="ECO:0007669"/>
    <property type="project" value="TreeGrafter"/>
</dbReference>
<name>A0AAD4CEV8_ASPNN</name>
<dbReference type="GO" id="GO:0045944">
    <property type="term" value="P:positive regulation of transcription by RNA polymerase II"/>
    <property type="evidence" value="ECO:0007669"/>
    <property type="project" value="TreeGrafter"/>
</dbReference>
<feature type="region of interest" description="Disordered" evidence="1">
    <location>
        <begin position="33"/>
        <end position="93"/>
    </location>
</feature>
<feature type="compositionally biased region" description="Basic and acidic residues" evidence="1">
    <location>
        <begin position="60"/>
        <end position="70"/>
    </location>
</feature>
<dbReference type="GO" id="GO:0009074">
    <property type="term" value="P:aromatic amino acid family catabolic process"/>
    <property type="evidence" value="ECO:0007669"/>
    <property type="project" value="TreeGrafter"/>
</dbReference>
<evidence type="ECO:0000313" key="2">
    <source>
        <dbReference type="EMBL" id="KAF9884538.1"/>
    </source>
</evidence>
<dbReference type="AlphaFoldDB" id="A0AAD4CEV8"/>
<protein>
    <recommendedName>
        <fullName evidence="4">Transcription factor domain-containing protein</fullName>
    </recommendedName>
</protein>
<evidence type="ECO:0000313" key="3">
    <source>
        <dbReference type="Proteomes" id="UP001194746"/>
    </source>
</evidence>
<accession>A0AAD4CEV8</accession>
<organism evidence="2 3">
    <name type="scientific">Aspergillus nanangensis</name>
    <dbReference type="NCBI Taxonomy" id="2582783"/>
    <lineage>
        <taxon>Eukaryota</taxon>
        <taxon>Fungi</taxon>
        <taxon>Dikarya</taxon>
        <taxon>Ascomycota</taxon>
        <taxon>Pezizomycotina</taxon>
        <taxon>Eurotiomycetes</taxon>
        <taxon>Eurotiomycetidae</taxon>
        <taxon>Eurotiales</taxon>
        <taxon>Aspergillaceae</taxon>
        <taxon>Aspergillus</taxon>
        <taxon>Aspergillus subgen. Circumdati</taxon>
    </lineage>
</organism>
<dbReference type="Proteomes" id="UP001194746">
    <property type="component" value="Unassembled WGS sequence"/>
</dbReference>